<dbReference type="Proteomes" id="UP000019812">
    <property type="component" value="Unassembled WGS sequence"/>
</dbReference>
<dbReference type="AlphaFoldDB" id="A0A084XX36"/>
<evidence type="ECO:0000256" key="5">
    <source>
        <dbReference type="ARBA" id="ARBA00022989"/>
    </source>
</evidence>
<feature type="transmembrane region" description="Helical" evidence="10">
    <location>
        <begin position="172"/>
        <end position="195"/>
    </location>
</feature>
<proteinExistence type="inferred from homology"/>
<feature type="transmembrane region" description="Helical" evidence="10">
    <location>
        <begin position="47"/>
        <end position="69"/>
    </location>
</feature>
<organism evidence="13 14">
    <name type="scientific">Candidatus Accumulibacter vicinus</name>
    <dbReference type="NCBI Taxonomy" id="2954382"/>
    <lineage>
        <taxon>Bacteria</taxon>
        <taxon>Pseudomonadati</taxon>
        <taxon>Pseudomonadota</taxon>
        <taxon>Betaproteobacteria</taxon>
        <taxon>Candidatus Accumulibacter</taxon>
    </lineage>
</organism>
<dbReference type="Pfam" id="PF00487">
    <property type="entry name" value="FA_desaturase"/>
    <property type="match status" value="1"/>
</dbReference>
<dbReference type="GO" id="GO:0016717">
    <property type="term" value="F:oxidoreductase activity, acting on paired donors, with oxidation of a pair of donors resulting in the reduction of molecular oxygen to two molecules of water"/>
    <property type="evidence" value="ECO:0007669"/>
    <property type="project" value="InterPro"/>
</dbReference>
<evidence type="ECO:0000256" key="3">
    <source>
        <dbReference type="ARBA" id="ARBA00022692"/>
    </source>
</evidence>
<dbReference type="InterPro" id="IPR002560">
    <property type="entry name" value="Transposase_DDE"/>
</dbReference>
<keyword evidence="8" id="KW-0443">Lipid metabolism</keyword>
<evidence type="ECO:0000259" key="12">
    <source>
        <dbReference type="Pfam" id="PF01610"/>
    </source>
</evidence>
<protein>
    <submittedName>
        <fullName evidence="13">Fatty acid desaturase</fullName>
    </submittedName>
</protein>
<keyword evidence="4" id="KW-0276">Fatty acid metabolism</keyword>
<evidence type="ECO:0000256" key="4">
    <source>
        <dbReference type="ARBA" id="ARBA00022832"/>
    </source>
</evidence>
<evidence type="ECO:0000256" key="7">
    <source>
        <dbReference type="ARBA" id="ARBA00023004"/>
    </source>
</evidence>
<evidence type="ECO:0000256" key="6">
    <source>
        <dbReference type="ARBA" id="ARBA00023002"/>
    </source>
</evidence>
<comment type="similarity">
    <text evidence="2">Belongs to the fatty acid desaturase type 2 family.</text>
</comment>
<dbReference type="Pfam" id="PF01610">
    <property type="entry name" value="DDE_Tnp_ISL3"/>
    <property type="match status" value="1"/>
</dbReference>
<comment type="subcellular location">
    <subcellularLocation>
        <location evidence="1">Membrane</location>
        <topology evidence="1">Multi-pass membrane protein</topology>
    </subcellularLocation>
</comment>
<dbReference type="InterPro" id="IPR005804">
    <property type="entry name" value="FA_desaturase_dom"/>
</dbReference>
<sequence length="424" mass="48701">MSLPAAQLPGVVRLVTRRFGAAADCLRIMSLLFKGRFMYAGLVDWPWWAYVLIALGLTHVTIVSVTIFLHRHQAHRALDLHPLVAHFFRLWLWLSTGMVTREWASIHRKHHAKCETAEDPHSPQVFGIHRVLWTGVFLYVREARNQDTIARYGRGTPDDWIENHLYTPWHKLGVLLMLLIDLTVFGVLAGTLIWLVQVAWIPFWAAGVINGLGHFWGYRNFSPPDASTNISPWGILIGGEELHNNHHTFPTSARLSIRWYEVDIGWLYIRILAALGLAHVKKVAPRPRLGDLRPVVDFDTLQAVIVNRYDVLSQYARSLKQVYREELATLQDGRRFKGMKRWLAADAGAVPQEQRSRLELLLGESRALQTAYAMRQELATVWERSNASREHLLRALQDWCERAENSGVRQLQELSLRLRSYVLA</sequence>
<evidence type="ECO:0000259" key="11">
    <source>
        <dbReference type="Pfam" id="PF00487"/>
    </source>
</evidence>
<feature type="transmembrane region" description="Helical" evidence="10">
    <location>
        <begin position="201"/>
        <end position="218"/>
    </location>
</feature>
<evidence type="ECO:0000256" key="9">
    <source>
        <dbReference type="ARBA" id="ARBA00023136"/>
    </source>
</evidence>
<evidence type="ECO:0000256" key="1">
    <source>
        <dbReference type="ARBA" id="ARBA00004141"/>
    </source>
</evidence>
<evidence type="ECO:0000313" key="14">
    <source>
        <dbReference type="Proteomes" id="UP000019812"/>
    </source>
</evidence>
<accession>A0A084XX36</accession>
<dbReference type="InterPro" id="IPR015876">
    <property type="entry name" value="Acyl-CoA_DS"/>
</dbReference>
<keyword evidence="9 10" id="KW-0472">Membrane</keyword>
<evidence type="ECO:0000256" key="10">
    <source>
        <dbReference type="SAM" id="Phobius"/>
    </source>
</evidence>
<feature type="domain" description="Fatty acid desaturase" evidence="11">
    <location>
        <begin position="47"/>
        <end position="262"/>
    </location>
</feature>
<evidence type="ECO:0000256" key="2">
    <source>
        <dbReference type="ARBA" id="ARBA00008749"/>
    </source>
</evidence>
<dbReference type="GO" id="GO:0016020">
    <property type="term" value="C:membrane"/>
    <property type="evidence" value="ECO:0007669"/>
    <property type="project" value="UniProtKB-SubCell"/>
</dbReference>
<evidence type="ECO:0000313" key="13">
    <source>
        <dbReference type="EMBL" id="KFB67030.1"/>
    </source>
</evidence>
<dbReference type="CDD" id="cd03505">
    <property type="entry name" value="Delta9-FADS-like"/>
    <property type="match status" value="1"/>
</dbReference>
<keyword evidence="5 10" id="KW-1133">Transmembrane helix</keyword>
<comment type="caution">
    <text evidence="13">The sequence shown here is derived from an EMBL/GenBank/DDBJ whole genome shotgun (WGS) entry which is preliminary data.</text>
</comment>
<dbReference type="PANTHER" id="PTHR11351">
    <property type="entry name" value="ACYL-COA DESATURASE"/>
    <property type="match status" value="1"/>
</dbReference>
<keyword evidence="6" id="KW-0560">Oxidoreductase</keyword>
<name>A0A084XX36_9PROT</name>
<dbReference type="GO" id="GO:0006631">
    <property type="term" value="P:fatty acid metabolic process"/>
    <property type="evidence" value="ECO:0007669"/>
    <property type="project" value="UniProtKB-KW"/>
</dbReference>
<dbReference type="PANTHER" id="PTHR11351:SF33">
    <property type="entry name" value="DELTA-9 FATTY ACID DESATURASE, DESA"/>
    <property type="match status" value="1"/>
</dbReference>
<dbReference type="EMBL" id="JDSS02000036">
    <property type="protein sequence ID" value="KFB67030.1"/>
    <property type="molecule type" value="Genomic_DNA"/>
</dbReference>
<keyword evidence="3 10" id="KW-0812">Transmembrane</keyword>
<keyword evidence="7" id="KW-0408">Iron</keyword>
<feature type="domain" description="Transposase IS204/IS1001/IS1096/IS1165 DDE" evidence="12">
    <location>
        <begin position="304"/>
        <end position="420"/>
    </location>
</feature>
<evidence type="ECO:0000256" key="8">
    <source>
        <dbReference type="ARBA" id="ARBA00023098"/>
    </source>
</evidence>
<reference evidence="13 14" key="1">
    <citation type="submission" date="2014-07" db="EMBL/GenBank/DDBJ databases">
        <title>Expanding our view of genomic diversity in Candidatus Accumulibacter clades.</title>
        <authorList>
            <person name="Skennerton C.T."/>
            <person name="Barr J.J."/>
            <person name="Slater F.R."/>
            <person name="Bond P.L."/>
            <person name="Tyson G.W."/>
        </authorList>
    </citation>
    <scope>NUCLEOTIDE SEQUENCE [LARGE SCALE GENOMIC DNA]</scope>
    <source>
        <strain evidence="14">SK-01</strain>
    </source>
</reference>
<dbReference type="STRING" id="1457154.CAPSK01_003643"/>
<gene>
    <name evidence="13" type="ORF">CAPSK01_003643</name>
</gene>